<dbReference type="EMBL" id="CP014168">
    <property type="protein sequence ID" value="AOH85541.1"/>
    <property type="molecule type" value="Genomic_DNA"/>
</dbReference>
<dbReference type="PANTHER" id="PTHR14969:SF13">
    <property type="entry name" value="AT30094P"/>
    <property type="match status" value="1"/>
</dbReference>
<dbReference type="SUPFAM" id="SSF48317">
    <property type="entry name" value="Acid phosphatase/Vanadium-dependent haloperoxidase"/>
    <property type="match status" value="1"/>
</dbReference>
<feature type="transmembrane region" description="Helical" evidence="1">
    <location>
        <begin position="13"/>
        <end position="31"/>
    </location>
</feature>
<reference evidence="3 4" key="1">
    <citation type="submission" date="2016-01" db="EMBL/GenBank/DDBJ databases">
        <title>Complete genome and mega plasmid sequence of Sphingomonas panacis DCY99 elicits systemic resistance in rice to Xanthomonas oryzae.</title>
        <authorList>
            <person name="Kim Y.J."/>
            <person name="Yang D.C."/>
            <person name="Sing P."/>
        </authorList>
    </citation>
    <scope>NUCLEOTIDE SEQUENCE [LARGE SCALE GENOMIC DNA]</scope>
    <source>
        <strain evidence="3 4">DCY99</strain>
    </source>
</reference>
<feature type="domain" description="Phosphatidic acid phosphatase type 2/haloperoxidase" evidence="2">
    <location>
        <begin position="107"/>
        <end position="219"/>
    </location>
</feature>
<evidence type="ECO:0000259" key="2">
    <source>
        <dbReference type="SMART" id="SM00014"/>
    </source>
</evidence>
<name>A0A1B3ZDP6_9SPHN</name>
<evidence type="ECO:0000313" key="3">
    <source>
        <dbReference type="EMBL" id="AOH85541.1"/>
    </source>
</evidence>
<feature type="transmembrane region" description="Helical" evidence="1">
    <location>
        <begin position="107"/>
        <end position="127"/>
    </location>
</feature>
<sequence length="229" mass="24697">MKAGAPLDDAPRALAWLWPLVALLAVSALLLGIHIARVLIAGEGFGFDVPLLLALRVPGHLDTPVGPVWLRQSAIDVSALGGFTLMWLFGGSGIAALCFLRRRAEAAWIAASLVGASLLSSELKSVIHRPRPDVVPHLVWVDNASFPSGHAMISAATYLTIALMLAGIEPRRAVRVAIVSFFSLLVVLIGCSRVYLGVHWPSDVLGGWCFGTVWALLVFAANRWLRRRR</sequence>
<evidence type="ECO:0000256" key="1">
    <source>
        <dbReference type="SAM" id="Phobius"/>
    </source>
</evidence>
<organism evidence="3 4">
    <name type="scientific">Sphingomonas panacis</name>
    <dbReference type="NCBI Taxonomy" id="1560345"/>
    <lineage>
        <taxon>Bacteria</taxon>
        <taxon>Pseudomonadati</taxon>
        <taxon>Pseudomonadota</taxon>
        <taxon>Alphaproteobacteria</taxon>
        <taxon>Sphingomonadales</taxon>
        <taxon>Sphingomonadaceae</taxon>
        <taxon>Sphingomonas</taxon>
    </lineage>
</organism>
<feature type="transmembrane region" description="Helical" evidence="1">
    <location>
        <begin position="147"/>
        <end position="166"/>
    </location>
</feature>
<dbReference type="Gene3D" id="1.20.144.10">
    <property type="entry name" value="Phosphatidic acid phosphatase type 2/haloperoxidase"/>
    <property type="match status" value="1"/>
</dbReference>
<dbReference type="RefSeq" id="WP_069206076.1">
    <property type="nucleotide sequence ID" value="NZ_CP014168.1"/>
</dbReference>
<dbReference type="Proteomes" id="UP000094256">
    <property type="component" value="Chromosome"/>
</dbReference>
<accession>A0A1B3ZDP6</accession>
<keyword evidence="1" id="KW-0812">Transmembrane</keyword>
<dbReference type="PANTHER" id="PTHR14969">
    <property type="entry name" value="SPHINGOSINE-1-PHOSPHATE PHOSPHOHYDROLASE"/>
    <property type="match status" value="1"/>
</dbReference>
<keyword evidence="4" id="KW-1185">Reference proteome</keyword>
<evidence type="ECO:0000313" key="4">
    <source>
        <dbReference type="Proteomes" id="UP000094256"/>
    </source>
</evidence>
<dbReference type="STRING" id="1560345.AWL63_17960"/>
<keyword evidence="1" id="KW-0472">Membrane</keyword>
<dbReference type="SMART" id="SM00014">
    <property type="entry name" value="acidPPc"/>
    <property type="match status" value="1"/>
</dbReference>
<gene>
    <name evidence="3" type="ORF">AWL63_17960</name>
</gene>
<dbReference type="InterPro" id="IPR000326">
    <property type="entry name" value="PAP2/HPO"/>
</dbReference>
<dbReference type="AlphaFoldDB" id="A0A1B3ZDP6"/>
<keyword evidence="1" id="KW-1133">Transmembrane helix</keyword>
<protein>
    <submittedName>
        <fullName evidence="3">PA-phosphatase</fullName>
    </submittedName>
</protein>
<feature type="transmembrane region" description="Helical" evidence="1">
    <location>
        <begin position="204"/>
        <end position="225"/>
    </location>
</feature>
<dbReference type="CDD" id="cd03392">
    <property type="entry name" value="PAP2_like_2"/>
    <property type="match status" value="1"/>
</dbReference>
<dbReference type="InterPro" id="IPR036938">
    <property type="entry name" value="PAP2/HPO_sf"/>
</dbReference>
<proteinExistence type="predicted"/>
<feature type="transmembrane region" description="Helical" evidence="1">
    <location>
        <begin position="178"/>
        <end position="198"/>
    </location>
</feature>
<dbReference type="Pfam" id="PF01569">
    <property type="entry name" value="PAP2"/>
    <property type="match status" value="1"/>
</dbReference>
<feature type="transmembrane region" description="Helical" evidence="1">
    <location>
        <begin position="77"/>
        <end position="100"/>
    </location>
</feature>
<dbReference type="KEGG" id="span:AWL63_17960"/>